<dbReference type="InterPro" id="IPR005829">
    <property type="entry name" value="Sugar_transporter_CS"/>
</dbReference>
<comment type="caution">
    <text evidence="8">The sequence shown here is derived from an EMBL/GenBank/DDBJ whole genome shotgun (WGS) entry which is preliminary data.</text>
</comment>
<dbReference type="SUPFAM" id="SSF103473">
    <property type="entry name" value="MFS general substrate transporter"/>
    <property type="match status" value="2"/>
</dbReference>
<feature type="transmembrane region" description="Helical" evidence="6">
    <location>
        <begin position="121"/>
        <end position="138"/>
    </location>
</feature>
<gene>
    <name evidence="8" type="ORF">OUY24_09560</name>
</gene>
<dbReference type="EMBL" id="JAPNUD010000017">
    <property type="protein sequence ID" value="MDA0640862.1"/>
    <property type="molecule type" value="Genomic_DNA"/>
</dbReference>
<feature type="transmembrane region" description="Helical" evidence="6">
    <location>
        <begin position="207"/>
        <end position="227"/>
    </location>
</feature>
<feature type="transmembrane region" description="Helical" evidence="6">
    <location>
        <begin position="432"/>
        <end position="449"/>
    </location>
</feature>
<dbReference type="PROSITE" id="PS50850">
    <property type="entry name" value="MFS"/>
    <property type="match status" value="1"/>
</dbReference>
<feature type="transmembrane region" description="Helical" evidence="6">
    <location>
        <begin position="455"/>
        <end position="478"/>
    </location>
</feature>
<dbReference type="Gene3D" id="1.20.1250.20">
    <property type="entry name" value="MFS general substrate transporter like domains"/>
    <property type="match status" value="2"/>
</dbReference>
<evidence type="ECO:0000256" key="1">
    <source>
        <dbReference type="ARBA" id="ARBA00004651"/>
    </source>
</evidence>
<dbReference type="PANTHER" id="PTHR42718:SF49">
    <property type="entry name" value="EXPORT PROTEIN"/>
    <property type="match status" value="1"/>
</dbReference>
<sequence>MRVGVRRVSAPRRRGFVGLRVVAAGVAGVVMGDWVAGMLAAPMLDLDPLAVALPAAGVAWAVTVNLVAMAALPAVAGRMADLAGRRGVLAVGLALYVLGASAVIVAPSWPVLVGARLGQGAGIALMVPAALAMLLAALPERRRPGGVALWIAACAAGVLGMQAGGGWLLATFGWRGLFLPGAVLAAALLLFAPALPRSLGAPGHASAPRALAGAVLLVTGIAAAVLTLARGGVWGWTSVLTLGCASAATLLLLTATLTLRHTPDPEATDSATTRTGLGRTPANPRSDLGWTADSSEARAGLGRATDSPDTHAMLTQATGQAGRGRAAAPADPQSDFNWTADSAEARADLGRAANSPDTQAGLGWAAGVSGAFGGVFFALLATGPAYVAGVPVLDGSSGAGPGWLWLVPVLVGMAAAAPFAARVGRRHGMNGVALGGAVALASGCGSLLAGPYPLLVLAGALLAGAGLGALATGALTTGTAAAGRGNLSAGVGAVETARVVGASAGLAGAAVLTTSGVPGITGAGPDAVLLACVAVAVLTAAAASWRMVTARRHRAVQASLRAARQEAESLRGLLLELRATFTEVRGQADRELVRLGLQDVPAPWGNPHGQE</sequence>
<dbReference type="PROSITE" id="PS00216">
    <property type="entry name" value="SUGAR_TRANSPORT_1"/>
    <property type="match status" value="1"/>
</dbReference>
<feature type="transmembrane region" description="Helical" evidence="6">
    <location>
        <begin position="21"/>
        <end position="44"/>
    </location>
</feature>
<feature type="transmembrane region" description="Helical" evidence="6">
    <location>
        <begin position="233"/>
        <end position="253"/>
    </location>
</feature>
<feature type="transmembrane region" description="Helical" evidence="6">
    <location>
        <begin position="50"/>
        <end position="76"/>
    </location>
</feature>
<reference evidence="8 9" key="1">
    <citation type="submission" date="2022-11" db="EMBL/GenBank/DDBJ databases">
        <title>Nonomuraea corallina sp. nov., a new species of the genus Nonomuraea isolated from sea side sediment in Thai sea.</title>
        <authorList>
            <person name="Ngamcharungchit C."/>
            <person name="Matsumoto A."/>
            <person name="Suriyachadkun C."/>
            <person name="Panbangred W."/>
            <person name="Inahashi Y."/>
            <person name="Intra B."/>
        </authorList>
    </citation>
    <scope>NUCLEOTIDE SEQUENCE [LARGE SCALE GENOMIC DNA]</scope>
    <source>
        <strain evidence="8 9">DSM 43553</strain>
    </source>
</reference>
<evidence type="ECO:0000259" key="7">
    <source>
        <dbReference type="PROSITE" id="PS50850"/>
    </source>
</evidence>
<feature type="transmembrane region" description="Helical" evidence="6">
    <location>
        <begin position="527"/>
        <end position="545"/>
    </location>
</feature>
<feature type="domain" description="Major facilitator superfamily (MFS) profile" evidence="7">
    <location>
        <begin position="21"/>
        <end position="552"/>
    </location>
</feature>
<evidence type="ECO:0000256" key="5">
    <source>
        <dbReference type="SAM" id="MobiDB-lite"/>
    </source>
</evidence>
<feature type="transmembrane region" description="Helical" evidence="6">
    <location>
        <begin position="499"/>
        <end position="521"/>
    </location>
</feature>
<dbReference type="InterPro" id="IPR020846">
    <property type="entry name" value="MFS_dom"/>
</dbReference>
<dbReference type="InterPro" id="IPR036259">
    <property type="entry name" value="MFS_trans_sf"/>
</dbReference>
<comment type="subcellular location">
    <subcellularLocation>
        <location evidence="1">Cell membrane</location>
        <topology evidence="1">Multi-pass membrane protein</topology>
    </subcellularLocation>
</comment>
<name>A0ABT4SUC0_9ACTN</name>
<feature type="transmembrane region" description="Helical" evidence="6">
    <location>
        <begin position="402"/>
        <end position="420"/>
    </location>
</feature>
<evidence type="ECO:0000313" key="9">
    <source>
        <dbReference type="Proteomes" id="UP001212498"/>
    </source>
</evidence>
<dbReference type="PANTHER" id="PTHR42718">
    <property type="entry name" value="MAJOR FACILITATOR SUPERFAMILY MULTIDRUG TRANSPORTER MFSC"/>
    <property type="match status" value="1"/>
</dbReference>
<keyword evidence="2 6" id="KW-0812">Transmembrane</keyword>
<feature type="transmembrane region" description="Helical" evidence="6">
    <location>
        <begin position="361"/>
        <end position="382"/>
    </location>
</feature>
<evidence type="ECO:0000313" key="8">
    <source>
        <dbReference type="EMBL" id="MDA0640862.1"/>
    </source>
</evidence>
<proteinExistence type="predicted"/>
<organism evidence="8 9">
    <name type="scientific">Nonomuraea ferruginea</name>
    <dbReference type="NCBI Taxonomy" id="46174"/>
    <lineage>
        <taxon>Bacteria</taxon>
        <taxon>Bacillati</taxon>
        <taxon>Actinomycetota</taxon>
        <taxon>Actinomycetes</taxon>
        <taxon>Streptosporangiales</taxon>
        <taxon>Streptosporangiaceae</taxon>
        <taxon>Nonomuraea</taxon>
    </lineage>
</organism>
<feature type="transmembrane region" description="Helical" evidence="6">
    <location>
        <begin position="88"/>
        <end position="109"/>
    </location>
</feature>
<feature type="region of interest" description="Disordered" evidence="5">
    <location>
        <begin position="262"/>
        <end position="292"/>
    </location>
</feature>
<dbReference type="RefSeq" id="WP_271275947.1">
    <property type="nucleotide sequence ID" value="NZ_BAABFD010000001.1"/>
</dbReference>
<evidence type="ECO:0000256" key="6">
    <source>
        <dbReference type="SAM" id="Phobius"/>
    </source>
</evidence>
<accession>A0ABT4SUC0</accession>
<feature type="transmembrane region" description="Helical" evidence="6">
    <location>
        <begin position="147"/>
        <end position="170"/>
    </location>
</feature>
<evidence type="ECO:0000256" key="4">
    <source>
        <dbReference type="ARBA" id="ARBA00023136"/>
    </source>
</evidence>
<keyword evidence="3 6" id="KW-1133">Transmembrane helix</keyword>
<feature type="transmembrane region" description="Helical" evidence="6">
    <location>
        <begin position="176"/>
        <end position="195"/>
    </location>
</feature>
<dbReference type="InterPro" id="IPR011701">
    <property type="entry name" value="MFS"/>
</dbReference>
<dbReference type="Proteomes" id="UP001212498">
    <property type="component" value="Unassembled WGS sequence"/>
</dbReference>
<protein>
    <submittedName>
        <fullName evidence="8">MFS transporter</fullName>
    </submittedName>
</protein>
<keyword evidence="9" id="KW-1185">Reference proteome</keyword>
<dbReference type="Pfam" id="PF07690">
    <property type="entry name" value="MFS_1"/>
    <property type="match status" value="1"/>
</dbReference>
<evidence type="ECO:0000256" key="3">
    <source>
        <dbReference type="ARBA" id="ARBA00022989"/>
    </source>
</evidence>
<evidence type="ECO:0000256" key="2">
    <source>
        <dbReference type="ARBA" id="ARBA00022692"/>
    </source>
</evidence>
<keyword evidence="4 6" id="KW-0472">Membrane</keyword>